<evidence type="ECO:0000313" key="2">
    <source>
        <dbReference type="Proteomes" id="UP000032142"/>
    </source>
</evidence>
<proteinExistence type="predicted"/>
<gene>
    <name evidence="1" type="ORF">F383_19732</name>
</gene>
<keyword evidence="2" id="KW-1185">Reference proteome</keyword>
<sequence length="34" mass="3904">MIYISNVPESIHIHIVTRSSECPLNHTESNRIRG</sequence>
<protein>
    <submittedName>
        <fullName evidence="1">Uncharacterized protein</fullName>
    </submittedName>
</protein>
<reference evidence="2" key="1">
    <citation type="submission" date="2014-09" db="EMBL/GenBank/DDBJ databases">
        <authorList>
            <person name="Mudge J."/>
            <person name="Ramaraj T."/>
            <person name="Lindquist I.E."/>
            <person name="Bharti A.K."/>
            <person name="Sundararajan A."/>
            <person name="Cameron C.T."/>
            <person name="Woodward J.E."/>
            <person name="May G.D."/>
            <person name="Brubaker C."/>
            <person name="Broadhvest J."/>
            <person name="Wilkins T.A."/>
        </authorList>
    </citation>
    <scope>NUCLEOTIDE SEQUENCE</scope>
    <source>
        <strain evidence="2">cv. AKA8401</strain>
    </source>
</reference>
<accession>A0A0B0NLQ7</accession>
<dbReference type="AlphaFoldDB" id="A0A0B0NLQ7"/>
<name>A0A0B0NLQ7_GOSAR</name>
<dbReference type="EMBL" id="KN399941">
    <property type="protein sequence ID" value="KHG13592.1"/>
    <property type="molecule type" value="Genomic_DNA"/>
</dbReference>
<organism evidence="1 2">
    <name type="scientific">Gossypium arboreum</name>
    <name type="common">Tree cotton</name>
    <name type="synonym">Gossypium nanking</name>
    <dbReference type="NCBI Taxonomy" id="29729"/>
    <lineage>
        <taxon>Eukaryota</taxon>
        <taxon>Viridiplantae</taxon>
        <taxon>Streptophyta</taxon>
        <taxon>Embryophyta</taxon>
        <taxon>Tracheophyta</taxon>
        <taxon>Spermatophyta</taxon>
        <taxon>Magnoliopsida</taxon>
        <taxon>eudicotyledons</taxon>
        <taxon>Gunneridae</taxon>
        <taxon>Pentapetalae</taxon>
        <taxon>rosids</taxon>
        <taxon>malvids</taxon>
        <taxon>Malvales</taxon>
        <taxon>Malvaceae</taxon>
        <taxon>Malvoideae</taxon>
        <taxon>Gossypium</taxon>
    </lineage>
</organism>
<evidence type="ECO:0000313" key="1">
    <source>
        <dbReference type="EMBL" id="KHG13592.1"/>
    </source>
</evidence>
<dbReference type="Proteomes" id="UP000032142">
    <property type="component" value="Unassembled WGS sequence"/>
</dbReference>